<evidence type="ECO:0000313" key="1">
    <source>
        <dbReference type="EMBL" id="KTD66932.1"/>
    </source>
</evidence>
<dbReference type="PATRIC" id="fig|947033.5.peg.3334"/>
<proteinExistence type="predicted"/>
<sequence length="262" mass="30181">MLLIIVQIPPRVRFNPFTTQADLFSFYHQVNNISKAHHTPYISFYNNSYQEERINHLKELSRILVLEMALNHRYEIPAHRNSFNAAVNRANFHFRNLETPIEVQRAPSPRASQRLVPDQGRVAAERPNTPFGHVPKPDTALQERAKKAMEKLGNDLPSECTDPISMEPLTDPIEINNRVYNRGTALNLLERGQFKDPFTRELIDPKTAKSGSYMLEAMEQHLEAKAGKEPALYVRHKQTNVHPLKDLIENWENLLNTAPKPH</sequence>
<name>A0A0W0ZD16_9GAMM</name>
<evidence type="ECO:0008006" key="3">
    <source>
        <dbReference type="Google" id="ProtNLM"/>
    </source>
</evidence>
<dbReference type="SUPFAM" id="SSF57850">
    <property type="entry name" value="RING/U-box"/>
    <property type="match status" value="1"/>
</dbReference>
<organism evidence="1 2">
    <name type="scientific">Legionella steelei</name>
    <dbReference type="NCBI Taxonomy" id="947033"/>
    <lineage>
        <taxon>Bacteria</taxon>
        <taxon>Pseudomonadati</taxon>
        <taxon>Pseudomonadota</taxon>
        <taxon>Gammaproteobacteria</taxon>
        <taxon>Legionellales</taxon>
        <taxon>Legionellaceae</taxon>
        <taxon>Legionella</taxon>
    </lineage>
</organism>
<dbReference type="InterPro" id="IPR013083">
    <property type="entry name" value="Znf_RING/FYVE/PHD"/>
</dbReference>
<evidence type="ECO:0000313" key="2">
    <source>
        <dbReference type="Proteomes" id="UP000054926"/>
    </source>
</evidence>
<dbReference type="Proteomes" id="UP000054926">
    <property type="component" value="Unassembled WGS sequence"/>
</dbReference>
<keyword evidence="2" id="KW-1185">Reference proteome</keyword>
<protein>
    <recommendedName>
        <fullName evidence="3">U-box domain-containing protein</fullName>
    </recommendedName>
</protein>
<dbReference type="EMBL" id="LNYY01000021">
    <property type="protein sequence ID" value="KTD66932.1"/>
    <property type="molecule type" value="Genomic_DNA"/>
</dbReference>
<reference evidence="1 2" key="1">
    <citation type="submission" date="2015-11" db="EMBL/GenBank/DDBJ databases">
        <title>Genomic analysis of 38 Legionella species identifies large and diverse effector repertoires.</title>
        <authorList>
            <person name="Burstein D."/>
            <person name="Amaro F."/>
            <person name="Zusman T."/>
            <person name="Lifshitz Z."/>
            <person name="Cohen O."/>
            <person name="Gilbert J.A."/>
            <person name="Pupko T."/>
            <person name="Shuman H.A."/>
            <person name="Segal G."/>
        </authorList>
    </citation>
    <scope>NUCLEOTIDE SEQUENCE [LARGE SCALE GENOMIC DNA]</scope>
    <source>
        <strain evidence="1 2">IMVS3376</strain>
    </source>
</reference>
<dbReference type="RefSeq" id="WP_058511967.1">
    <property type="nucleotide sequence ID" value="NZ_DAIOMV010000002.1"/>
</dbReference>
<dbReference type="OrthoDB" id="5638256at2"/>
<gene>
    <name evidence="1" type="ORF">Lste_3138</name>
</gene>
<dbReference type="Gene3D" id="3.30.40.10">
    <property type="entry name" value="Zinc/RING finger domain, C3HC4 (zinc finger)"/>
    <property type="match status" value="1"/>
</dbReference>
<accession>A0A0W0ZD16</accession>
<dbReference type="AlphaFoldDB" id="A0A0W0ZD16"/>
<comment type="caution">
    <text evidence="1">The sequence shown here is derived from an EMBL/GenBank/DDBJ whole genome shotgun (WGS) entry which is preliminary data.</text>
</comment>